<evidence type="ECO:0000313" key="1">
    <source>
        <dbReference type="EMBL" id="MBB6169485.1"/>
    </source>
</evidence>
<keyword evidence="2" id="KW-1185">Reference proteome</keyword>
<dbReference type="Pfam" id="PF10618">
    <property type="entry name" value="Tail_tube"/>
    <property type="match status" value="1"/>
</dbReference>
<comment type="caution">
    <text evidence="1">The sequence shown here is derived from an EMBL/GenBank/DDBJ whole genome shotgun (WGS) entry which is preliminary data.</text>
</comment>
<organism evidence="1 2">
    <name type="scientific">Chelatococcus composti</name>
    <dbReference type="NCBI Taxonomy" id="1743235"/>
    <lineage>
        <taxon>Bacteria</taxon>
        <taxon>Pseudomonadati</taxon>
        <taxon>Pseudomonadota</taxon>
        <taxon>Alphaproteobacteria</taxon>
        <taxon>Hyphomicrobiales</taxon>
        <taxon>Chelatococcaceae</taxon>
        <taxon>Chelatococcus</taxon>
    </lineage>
</organism>
<dbReference type="AlphaFoldDB" id="A0A841KB21"/>
<reference evidence="1 2" key="1">
    <citation type="submission" date="2020-08" db="EMBL/GenBank/DDBJ databases">
        <title>Genomic Encyclopedia of Type Strains, Phase IV (KMG-IV): sequencing the most valuable type-strain genomes for metagenomic binning, comparative biology and taxonomic classification.</title>
        <authorList>
            <person name="Goeker M."/>
        </authorList>
    </citation>
    <scope>NUCLEOTIDE SEQUENCE [LARGE SCALE GENOMIC DNA]</scope>
    <source>
        <strain evidence="1 2">DSM 101465</strain>
    </source>
</reference>
<gene>
    <name evidence="1" type="ORF">HNQ73_003127</name>
</gene>
<proteinExistence type="predicted"/>
<dbReference type="EMBL" id="JACHEH010000007">
    <property type="protein sequence ID" value="MBB6169485.1"/>
    <property type="molecule type" value="Genomic_DNA"/>
</dbReference>
<dbReference type="Proteomes" id="UP000588017">
    <property type="component" value="Unassembled WGS sequence"/>
</dbReference>
<sequence length="122" mass="13097">MASFGGEMRFTYNGAPLVLRAAIKTTPSNTEVEGIVNQDNSVSASHKPSGYGFEPTFEDAADVDWDAVMRNGPYNISCIEDHTGVVHTWTGAIFTGRPSVDRGTGEVTGIQGLARAYRKSRG</sequence>
<evidence type="ECO:0000313" key="2">
    <source>
        <dbReference type="Proteomes" id="UP000588017"/>
    </source>
</evidence>
<dbReference type="RefSeq" id="WP_183335877.1">
    <property type="nucleotide sequence ID" value="NZ_BMHX01000007.1"/>
</dbReference>
<accession>A0A841KB21</accession>
<name>A0A841KB21_9HYPH</name>
<protein>
    <recommendedName>
        <fullName evidence="3">Phage tail protein</fullName>
    </recommendedName>
</protein>
<dbReference type="InterPro" id="IPR019596">
    <property type="entry name" value="Phage_Mu_GpM_tail_tub"/>
</dbReference>
<evidence type="ECO:0008006" key="3">
    <source>
        <dbReference type="Google" id="ProtNLM"/>
    </source>
</evidence>